<gene>
    <name evidence="2" type="ORF">GTA08_BOTSDO13067</name>
</gene>
<comment type="caution">
    <text evidence="2">The sequence shown here is derived from an EMBL/GenBank/DDBJ whole genome shotgun (WGS) entry which is preliminary data.</text>
</comment>
<dbReference type="EMBL" id="WWBZ02000010">
    <property type="protein sequence ID" value="KAF4311345.1"/>
    <property type="molecule type" value="Genomic_DNA"/>
</dbReference>
<keyword evidence="1" id="KW-0472">Membrane</keyword>
<keyword evidence="1" id="KW-1133">Transmembrane helix</keyword>
<feature type="transmembrane region" description="Helical" evidence="1">
    <location>
        <begin position="78"/>
        <end position="96"/>
    </location>
</feature>
<sequence>MATALDQLIAQHSPKERADLRHLLRQVQPDEVQAVVRVLQRVPANTRLRLLQNTLAERNSLTSYFGIRRFVPAVPSRLLLIAVAVGLVMVVIAYLPSLRAIAAGCCSWLLSRTPLPEQRPLVPMYKLGTVLEETLKLSEQAAEARLTPPPVDPFRVNRLFDQSLIAEQELDKVKSTYYYMWPYNTPNVDVQRHRTTLSELKRDVSGPVRHAMIHMDAKMTGTLWGMSDTVNITAIDLMRLMDLPDAEVSSLTATIAAASPKRGSWQLIGFFLQLFSSPTAPTPPEANATTEDVAQLRANLVGKRIRQCQAKLLHSSREALAQCKITERALIEPLARYEPAYEYLEAELRARHDAAKSNVTILMRNFNATYDTWLSWAPNTWRASDWRLVSLTGLVFRGDMPPKPPVWDLEDLAAVHRTLEKTYGQLMSTKAHFELLKQLLQRIVGSLENTDDVRAKYLTNKGVPVYDTLAAESAKPMREPEPLLAVETDPQSLLLFMDKTTKEFSRQVREWNGTAYLSDLDKMPKLGAA</sequence>
<keyword evidence="3" id="KW-1185">Reference proteome</keyword>
<keyword evidence="1" id="KW-0812">Transmembrane</keyword>
<name>A0A8H4J175_9PEZI</name>
<dbReference type="Proteomes" id="UP000572817">
    <property type="component" value="Unassembled WGS sequence"/>
</dbReference>
<accession>A0A8H4J175</accession>
<dbReference type="AlphaFoldDB" id="A0A8H4J175"/>
<reference evidence="2" key="1">
    <citation type="submission" date="2020-04" db="EMBL/GenBank/DDBJ databases">
        <title>Genome Assembly and Annotation of Botryosphaeria dothidea sdau 11-99, a Latent Pathogen of Apple Fruit Ring Rot in China.</title>
        <authorList>
            <person name="Yu C."/>
            <person name="Diao Y."/>
            <person name="Lu Q."/>
            <person name="Zhao J."/>
            <person name="Cui S."/>
            <person name="Peng C."/>
            <person name="He B."/>
            <person name="Liu H."/>
        </authorList>
    </citation>
    <scope>NUCLEOTIDE SEQUENCE [LARGE SCALE GENOMIC DNA]</scope>
    <source>
        <strain evidence="2">Sdau11-99</strain>
    </source>
</reference>
<evidence type="ECO:0000256" key="1">
    <source>
        <dbReference type="SAM" id="Phobius"/>
    </source>
</evidence>
<evidence type="ECO:0000313" key="2">
    <source>
        <dbReference type="EMBL" id="KAF4311345.1"/>
    </source>
</evidence>
<evidence type="ECO:0000313" key="3">
    <source>
        <dbReference type="Proteomes" id="UP000572817"/>
    </source>
</evidence>
<organism evidence="2 3">
    <name type="scientific">Botryosphaeria dothidea</name>
    <dbReference type="NCBI Taxonomy" id="55169"/>
    <lineage>
        <taxon>Eukaryota</taxon>
        <taxon>Fungi</taxon>
        <taxon>Dikarya</taxon>
        <taxon>Ascomycota</taxon>
        <taxon>Pezizomycotina</taxon>
        <taxon>Dothideomycetes</taxon>
        <taxon>Dothideomycetes incertae sedis</taxon>
        <taxon>Botryosphaeriales</taxon>
        <taxon>Botryosphaeriaceae</taxon>
        <taxon>Botryosphaeria</taxon>
    </lineage>
</organism>
<proteinExistence type="predicted"/>
<protein>
    <submittedName>
        <fullName evidence="2">Uncharacterized protein</fullName>
    </submittedName>
</protein>